<evidence type="ECO:0000313" key="1">
    <source>
        <dbReference type="EMBL" id="TFK26823.1"/>
    </source>
</evidence>
<reference evidence="1 2" key="1">
    <citation type="journal article" date="2019" name="Nat. Ecol. Evol.">
        <title>Megaphylogeny resolves global patterns of mushroom evolution.</title>
        <authorList>
            <person name="Varga T."/>
            <person name="Krizsan K."/>
            <person name="Foldi C."/>
            <person name="Dima B."/>
            <person name="Sanchez-Garcia M."/>
            <person name="Sanchez-Ramirez S."/>
            <person name="Szollosi G.J."/>
            <person name="Szarkandi J.G."/>
            <person name="Papp V."/>
            <person name="Albert L."/>
            <person name="Andreopoulos W."/>
            <person name="Angelini C."/>
            <person name="Antonin V."/>
            <person name="Barry K.W."/>
            <person name="Bougher N.L."/>
            <person name="Buchanan P."/>
            <person name="Buyck B."/>
            <person name="Bense V."/>
            <person name="Catcheside P."/>
            <person name="Chovatia M."/>
            <person name="Cooper J."/>
            <person name="Damon W."/>
            <person name="Desjardin D."/>
            <person name="Finy P."/>
            <person name="Geml J."/>
            <person name="Haridas S."/>
            <person name="Hughes K."/>
            <person name="Justo A."/>
            <person name="Karasinski D."/>
            <person name="Kautmanova I."/>
            <person name="Kiss B."/>
            <person name="Kocsube S."/>
            <person name="Kotiranta H."/>
            <person name="LaButti K.M."/>
            <person name="Lechner B.E."/>
            <person name="Liimatainen K."/>
            <person name="Lipzen A."/>
            <person name="Lukacs Z."/>
            <person name="Mihaltcheva S."/>
            <person name="Morgado L.N."/>
            <person name="Niskanen T."/>
            <person name="Noordeloos M.E."/>
            <person name="Ohm R.A."/>
            <person name="Ortiz-Santana B."/>
            <person name="Ovrebo C."/>
            <person name="Racz N."/>
            <person name="Riley R."/>
            <person name="Savchenko A."/>
            <person name="Shiryaev A."/>
            <person name="Soop K."/>
            <person name="Spirin V."/>
            <person name="Szebenyi C."/>
            <person name="Tomsovsky M."/>
            <person name="Tulloss R.E."/>
            <person name="Uehling J."/>
            <person name="Grigoriev I.V."/>
            <person name="Vagvolgyi C."/>
            <person name="Papp T."/>
            <person name="Martin F.M."/>
            <person name="Miettinen O."/>
            <person name="Hibbett D.S."/>
            <person name="Nagy L.G."/>
        </authorList>
    </citation>
    <scope>NUCLEOTIDE SEQUENCE [LARGE SCALE GENOMIC DNA]</scope>
    <source>
        <strain evidence="1 2">CBS 121175</strain>
    </source>
</reference>
<dbReference type="EMBL" id="ML210170">
    <property type="protein sequence ID" value="TFK26823.1"/>
    <property type="molecule type" value="Genomic_DNA"/>
</dbReference>
<name>A0A5C3L2Q3_COPMA</name>
<evidence type="ECO:0000313" key="2">
    <source>
        <dbReference type="Proteomes" id="UP000307440"/>
    </source>
</evidence>
<protein>
    <submittedName>
        <fullName evidence="1">Uncharacterized protein</fullName>
    </submittedName>
</protein>
<dbReference type="AlphaFoldDB" id="A0A5C3L2Q3"/>
<keyword evidence="2" id="KW-1185">Reference proteome</keyword>
<dbReference type="Proteomes" id="UP000307440">
    <property type="component" value="Unassembled WGS sequence"/>
</dbReference>
<gene>
    <name evidence="1" type="ORF">FA15DRAFT_666958</name>
</gene>
<accession>A0A5C3L2Q3</accession>
<organism evidence="1 2">
    <name type="scientific">Coprinopsis marcescibilis</name>
    <name type="common">Agaric fungus</name>
    <name type="synonym">Psathyrella marcescibilis</name>
    <dbReference type="NCBI Taxonomy" id="230819"/>
    <lineage>
        <taxon>Eukaryota</taxon>
        <taxon>Fungi</taxon>
        <taxon>Dikarya</taxon>
        <taxon>Basidiomycota</taxon>
        <taxon>Agaricomycotina</taxon>
        <taxon>Agaricomycetes</taxon>
        <taxon>Agaricomycetidae</taxon>
        <taxon>Agaricales</taxon>
        <taxon>Agaricineae</taxon>
        <taxon>Psathyrellaceae</taxon>
        <taxon>Coprinopsis</taxon>
    </lineage>
</organism>
<proteinExistence type="predicted"/>
<sequence>MGPVEGLPEDQLGDVGFDLQRNARNLNENSVEVRTPITKIPIEIISEIFDISLSPEEPFEQHQRVAFMHLRCVCRLWRKILFNTPAYWRGLTIPLGKTVEGEYVDPDLPTSVEVISQWFDRAGPHASVTLSFLPFSDPEAISTATAEFATRVMTVVATEKRRWDLIELPSLFIFSADIPLKERVVLKMLRAISLPQAETPWAYLDKVSLPINPVDPGEWPFQLNGPRSFEAALPKLKNLGLSWRCPWSLPISHSSIESLDLALLNPVSTSVGLSILAQFPAIKDLALCASNIHAMSEETAPLQPIRLDSLQGLNLTVSQQALEYAGRLELPQLRFLLLVGGAPGTSLDLLSLTSTIRQTRVKALMITSPLRGRHVVALLSASAKMEILTVRSLRFLKYALDSDGIGTCLMPELKVLYVMKRLNATDLDNLVQYFGRRISALGTGEVEPMESGQGLSVESGGRVPKKHGVTIIAIQDLSEDAFVEEKARLRDYGVVLRC</sequence>